<organism evidence="1 2">
    <name type="scientific">Heterotrigona itama</name>
    <dbReference type="NCBI Taxonomy" id="395501"/>
    <lineage>
        <taxon>Eukaryota</taxon>
        <taxon>Metazoa</taxon>
        <taxon>Ecdysozoa</taxon>
        <taxon>Arthropoda</taxon>
        <taxon>Hexapoda</taxon>
        <taxon>Insecta</taxon>
        <taxon>Pterygota</taxon>
        <taxon>Neoptera</taxon>
        <taxon>Endopterygota</taxon>
        <taxon>Hymenoptera</taxon>
        <taxon>Apocrita</taxon>
        <taxon>Aculeata</taxon>
        <taxon>Apoidea</taxon>
        <taxon>Anthophila</taxon>
        <taxon>Apidae</taxon>
        <taxon>Heterotrigona</taxon>
    </lineage>
</organism>
<reference evidence="1" key="1">
    <citation type="submission" date="2020-07" db="EMBL/GenBank/DDBJ databases">
        <authorList>
            <person name="Nazaruddin N."/>
        </authorList>
    </citation>
    <scope>NUCLEOTIDE SEQUENCE</scope>
</reference>
<dbReference type="Proteomes" id="UP000752696">
    <property type="component" value="Unassembled WGS sequence"/>
</dbReference>
<accession>A0A6V7HGM4</accession>
<dbReference type="EMBL" id="CAJDYZ010011492">
    <property type="protein sequence ID" value="CAD1479576.1"/>
    <property type="molecule type" value="Genomic_DNA"/>
</dbReference>
<comment type="caution">
    <text evidence="1">The sequence shown here is derived from an EMBL/GenBank/DDBJ whole genome shotgun (WGS) entry which is preliminary data.</text>
</comment>
<dbReference type="AlphaFoldDB" id="A0A6V7HGM4"/>
<sequence>NFWLDILHFNVTNVFFLQLHNTIKAEQHETRHEKLIFIYRRLIEITQTSIKELCGRDSGRLVYRDQKLKSQVIHEQPSQSGESGAQLDTSIPFMNHSARLRFHEEEHRTNNSFFISVVLLCKILTCKESSWLES</sequence>
<name>A0A6V7HGM4_9HYME</name>
<evidence type="ECO:0000313" key="1">
    <source>
        <dbReference type="EMBL" id="CAD1479576.1"/>
    </source>
</evidence>
<protein>
    <submittedName>
        <fullName evidence="1">Uncharacterized protein</fullName>
    </submittedName>
</protein>
<feature type="non-terminal residue" evidence="1">
    <location>
        <position position="1"/>
    </location>
</feature>
<gene>
    <name evidence="1" type="ORF">MHI_LOCUS869417</name>
</gene>
<proteinExistence type="predicted"/>
<evidence type="ECO:0000313" key="2">
    <source>
        <dbReference type="Proteomes" id="UP000752696"/>
    </source>
</evidence>
<keyword evidence="2" id="KW-1185">Reference proteome</keyword>